<dbReference type="Proteomes" id="UP001231189">
    <property type="component" value="Unassembled WGS sequence"/>
</dbReference>
<keyword evidence="8" id="KW-1185">Reference proteome</keyword>
<keyword evidence="3" id="KW-0449">Lipoprotein</keyword>
<proteinExistence type="inferred from homology"/>
<dbReference type="PANTHER" id="PTHR45868">
    <property type="entry name" value="HEAVY METAL-ASSOCIATED ISOPRENYLATED PLANT PROTEIN 33-RELATED"/>
    <property type="match status" value="1"/>
</dbReference>
<evidence type="ECO:0000256" key="3">
    <source>
        <dbReference type="ARBA" id="ARBA00023289"/>
    </source>
</evidence>
<dbReference type="InterPro" id="IPR006121">
    <property type="entry name" value="HMA_dom"/>
</dbReference>
<feature type="region of interest" description="Disordered" evidence="5">
    <location>
        <begin position="209"/>
        <end position="237"/>
    </location>
</feature>
<gene>
    <name evidence="7" type="ORF">QYE76_049141</name>
</gene>
<dbReference type="AlphaFoldDB" id="A0AAD8WFS0"/>
<feature type="compositionally biased region" description="Low complexity" evidence="5">
    <location>
        <begin position="209"/>
        <end position="225"/>
    </location>
</feature>
<organism evidence="7 8">
    <name type="scientific">Lolium multiflorum</name>
    <name type="common">Italian ryegrass</name>
    <name type="synonym">Lolium perenne subsp. multiflorum</name>
    <dbReference type="NCBI Taxonomy" id="4521"/>
    <lineage>
        <taxon>Eukaryota</taxon>
        <taxon>Viridiplantae</taxon>
        <taxon>Streptophyta</taxon>
        <taxon>Embryophyta</taxon>
        <taxon>Tracheophyta</taxon>
        <taxon>Spermatophyta</taxon>
        <taxon>Magnoliopsida</taxon>
        <taxon>Liliopsida</taxon>
        <taxon>Poales</taxon>
        <taxon>Poaceae</taxon>
        <taxon>BOP clade</taxon>
        <taxon>Pooideae</taxon>
        <taxon>Poodae</taxon>
        <taxon>Poeae</taxon>
        <taxon>Poeae Chloroplast Group 2 (Poeae type)</taxon>
        <taxon>Loliodinae</taxon>
        <taxon>Loliinae</taxon>
        <taxon>Lolium</taxon>
    </lineage>
</organism>
<dbReference type="Pfam" id="PF00403">
    <property type="entry name" value="HMA"/>
    <property type="match status" value="1"/>
</dbReference>
<sequence length="408" mass="43959">MTKDEDFKLVKIQTHVLRVNIHCDGCRHKVKKMLQKIEGVYSVAIDVDNHKVTVTGNVDSETLIKKLTRGGKHAELWSHQKGGSNNQGHHKGNNNNNQQKQQQQQHQKQAANPSKDGNNKNSNISHKDQGGKHGGVGNLIQGLKAFKSQHNKHQLAELSSEDDDDMYDDDEDDDEFDDDYEDELRFLGDKVSQLGILRQQAAAAAANVKNKNGNGANANNNQSNGKKGGGGAAVGNHHQNQKMNMAAGANGKLGNGAQKSTGGINGLMGLNHGLGAGGAASGGYTGGYSHPSYAATGYGGLQQQHLQQQQNSNLMASMQSGFHNNPAAAAAMMRGLNGNMMMHQPQPQPQMMYHRSPQISPYTAYYNPYSYYYQQPAGSGSAYHPTGAGTGDVETMFSDENTKGCVVM</sequence>
<evidence type="ECO:0000313" key="8">
    <source>
        <dbReference type="Proteomes" id="UP001231189"/>
    </source>
</evidence>
<comment type="caution">
    <text evidence="7">The sequence shown here is derived from an EMBL/GenBank/DDBJ whole genome shotgun (WGS) entry which is preliminary data.</text>
</comment>
<dbReference type="PANTHER" id="PTHR45868:SF19">
    <property type="entry name" value="HEAVY METAL-ASSOCIATED ISOPRENYLATED PLANT PROTEIN 37"/>
    <property type="match status" value="1"/>
</dbReference>
<protein>
    <recommendedName>
        <fullName evidence="6">HMA domain-containing protein</fullName>
    </recommendedName>
</protein>
<dbReference type="GO" id="GO:0046872">
    <property type="term" value="F:metal ion binding"/>
    <property type="evidence" value="ECO:0007669"/>
    <property type="project" value="UniProtKB-KW"/>
</dbReference>
<keyword evidence="1" id="KW-0488">Methylation</keyword>
<dbReference type="Gene3D" id="3.30.70.100">
    <property type="match status" value="1"/>
</dbReference>
<evidence type="ECO:0000256" key="4">
    <source>
        <dbReference type="ARBA" id="ARBA00024045"/>
    </source>
</evidence>
<keyword evidence="3" id="KW-0636">Prenylation</keyword>
<feature type="compositionally biased region" description="Low complexity" evidence="5">
    <location>
        <begin position="93"/>
        <end position="109"/>
    </location>
</feature>
<feature type="compositionally biased region" description="Polar residues" evidence="5">
    <location>
        <begin position="110"/>
        <end position="124"/>
    </location>
</feature>
<evidence type="ECO:0000259" key="6">
    <source>
        <dbReference type="PROSITE" id="PS50846"/>
    </source>
</evidence>
<accession>A0AAD8WFS0</accession>
<evidence type="ECO:0000256" key="2">
    <source>
        <dbReference type="ARBA" id="ARBA00022723"/>
    </source>
</evidence>
<feature type="domain" description="HMA" evidence="6">
    <location>
        <begin position="12"/>
        <end position="75"/>
    </location>
</feature>
<dbReference type="CDD" id="cd00371">
    <property type="entry name" value="HMA"/>
    <property type="match status" value="1"/>
</dbReference>
<comment type="similarity">
    <text evidence="4">Belongs to the HIPP family.</text>
</comment>
<evidence type="ECO:0000313" key="7">
    <source>
        <dbReference type="EMBL" id="KAK1660982.1"/>
    </source>
</evidence>
<dbReference type="EMBL" id="JAUUTY010000003">
    <property type="protein sequence ID" value="KAK1660982.1"/>
    <property type="molecule type" value="Genomic_DNA"/>
</dbReference>
<name>A0AAD8WFS0_LOLMU</name>
<dbReference type="FunFam" id="3.30.70.100:FF:000008">
    <property type="entry name" value="Copper transport protein ATOX1"/>
    <property type="match status" value="1"/>
</dbReference>
<feature type="compositionally biased region" description="Acidic residues" evidence="5">
    <location>
        <begin position="159"/>
        <end position="177"/>
    </location>
</feature>
<feature type="region of interest" description="Disordered" evidence="5">
    <location>
        <begin position="77"/>
        <end position="177"/>
    </location>
</feature>
<evidence type="ECO:0000256" key="5">
    <source>
        <dbReference type="SAM" id="MobiDB-lite"/>
    </source>
</evidence>
<reference evidence="7" key="1">
    <citation type="submission" date="2023-07" db="EMBL/GenBank/DDBJ databases">
        <title>A chromosome-level genome assembly of Lolium multiflorum.</title>
        <authorList>
            <person name="Chen Y."/>
            <person name="Copetti D."/>
            <person name="Kolliker R."/>
            <person name="Studer B."/>
        </authorList>
    </citation>
    <scope>NUCLEOTIDE SEQUENCE</scope>
    <source>
        <strain evidence="7">02402/16</strain>
        <tissue evidence="7">Leaf</tissue>
    </source>
</reference>
<dbReference type="InterPro" id="IPR036163">
    <property type="entry name" value="HMA_dom_sf"/>
</dbReference>
<keyword evidence="2" id="KW-0479">Metal-binding</keyword>
<evidence type="ECO:0000256" key="1">
    <source>
        <dbReference type="ARBA" id="ARBA00022481"/>
    </source>
</evidence>
<dbReference type="SUPFAM" id="SSF55008">
    <property type="entry name" value="HMA, heavy metal-associated domain"/>
    <property type="match status" value="1"/>
</dbReference>
<dbReference type="PROSITE" id="PS50846">
    <property type="entry name" value="HMA_2"/>
    <property type="match status" value="1"/>
</dbReference>